<reference evidence="1" key="1">
    <citation type="submission" date="2022-11" db="EMBL/GenBank/DDBJ databases">
        <title>Genome Sequence of Boeremia exigua.</title>
        <authorList>
            <person name="Buettner E."/>
        </authorList>
    </citation>
    <scope>NUCLEOTIDE SEQUENCE</scope>
    <source>
        <strain evidence="1">CU02</strain>
    </source>
</reference>
<evidence type="ECO:0000313" key="1">
    <source>
        <dbReference type="EMBL" id="KAJ8109813.1"/>
    </source>
</evidence>
<keyword evidence="2" id="KW-1185">Reference proteome</keyword>
<evidence type="ECO:0000313" key="2">
    <source>
        <dbReference type="Proteomes" id="UP001153331"/>
    </source>
</evidence>
<dbReference type="EMBL" id="JAPHNI010000568">
    <property type="protein sequence ID" value="KAJ8109813.1"/>
    <property type="molecule type" value="Genomic_DNA"/>
</dbReference>
<proteinExistence type="predicted"/>
<protein>
    <submittedName>
        <fullName evidence="1">Uncharacterized protein</fullName>
    </submittedName>
</protein>
<name>A0ACC2I4C0_9PLEO</name>
<dbReference type="Proteomes" id="UP001153331">
    <property type="component" value="Unassembled WGS sequence"/>
</dbReference>
<organism evidence="1 2">
    <name type="scientific">Boeremia exigua</name>
    <dbReference type="NCBI Taxonomy" id="749465"/>
    <lineage>
        <taxon>Eukaryota</taxon>
        <taxon>Fungi</taxon>
        <taxon>Dikarya</taxon>
        <taxon>Ascomycota</taxon>
        <taxon>Pezizomycotina</taxon>
        <taxon>Dothideomycetes</taxon>
        <taxon>Pleosporomycetidae</taxon>
        <taxon>Pleosporales</taxon>
        <taxon>Pleosporineae</taxon>
        <taxon>Didymellaceae</taxon>
        <taxon>Boeremia</taxon>
    </lineage>
</organism>
<sequence>MPQQQHNINASKEAQVQLALQALKQDANLSQRRAAAIYRVPQSTLSHRRTGRPSRGDTMPNSRGLDNNKEQVIVEHILELDARGFGPQLADVAAIANSLRAERNLGPVSTNWPSTFVKR</sequence>
<accession>A0ACC2I4C0</accession>
<comment type="caution">
    <text evidence="1">The sequence shown here is derived from an EMBL/GenBank/DDBJ whole genome shotgun (WGS) entry which is preliminary data.</text>
</comment>
<gene>
    <name evidence="1" type="ORF">OPT61_g7187</name>
</gene>